<organism evidence="3 4">
    <name type="scientific">Halomarinibacterium sedimenti</name>
    <dbReference type="NCBI Taxonomy" id="2857106"/>
    <lineage>
        <taxon>Bacteria</taxon>
        <taxon>Pseudomonadati</taxon>
        <taxon>Bacteroidota</taxon>
        <taxon>Flavobacteriia</taxon>
        <taxon>Flavobacteriales</taxon>
        <taxon>Flavobacteriaceae</taxon>
        <taxon>Halomarinibacterium</taxon>
    </lineage>
</organism>
<keyword evidence="3" id="KW-0489">Methyltransferase</keyword>
<sequence>MNEVLLRPEVQKFIKEFKGDVSQLAFKGSPWSEIPAKELMQQIESYTKCKDKLPTWYNSHNIIYPPKLHIEQTSSEITALYKASLVNGESLADITGGFGVDTYFFSEKFSKVHHFEQNKDLSEMAAYNYKQLNKNNVTFFAEDGLEGIQNTKYDVIFIDPSRRHASKGKVFFLKDCEPNLVEHQGFLLEHCETLLVKTSPMLDISVGLKELNNVSEIHIVALNNEVKELIWILSKSISEVILIKTINFSKTEREEFQFYYDSENSELYEAPLTYLYEPNAAIMKAGGFSKICDAFPVYKLAQHSHLFTSDTLIDFPGRAFKITSVIPYQKSEMKNFAKSKANVSTRNFQESVAQIKKKWNINDGGNKYLFFTTLQNGKKVALDTEKL</sequence>
<gene>
    <name evidence="3" type="ORF">KXJ69_07240</name>
</gene>
<name>A0A9X1FPA8_9FLAO</name>
<keyword evidence="3" id="KW-0808">Transferase</keyword>
<dbReference type="EMBL" id="JAHWDP010000003">
    <property type="protein sequence ID" value="MBW2937898.1"/>
    <property type="molecule type" value="Genomic_DNA"/>
</dbReference>
<feature type="domain" description="PG-1098 ferredoxin-like" evidence="2">
    <location>
        <begin position="274"/>
        <end position="316"/>
    </location>
</feature>
<reference evidence="3" key="1">
    <citation type="submission" date="2021-07" db="EMBL/GenBank/DDBJ databases">
        <title>Aureisphaera sp. CAU 1614 isolated from sea sediment.</title>
        <authorList>
            <person name="Kim W."/>
        </authorList>
    </citation>
    <scope>NUCLEOTIDE SEQUENCE</scope>
    <source>
        <strain evidence="3">CAU 1614</strain>
    </source>
</reference>
<dbReference type="AlphaFoldDB" id="A0A9X1FPA8"/>
<dbReference type="InterPro" id="IPR054168">
    <property type="entry name" value="PG_1098_Fer"/>
</dbReference>
<evidence type="ECO:0000259" key="2">
    <source>
        <dbReference type="Pfam" id="PF22013"/>
    </source>
</evidence>
<evidence type="ECO:0000259" key="1">
    <source>
        <dbReference type="Pfam" id="PF18096"/>
    </source>
</evidence>
<dbReference type="GO" id="GO:0008168">
    <property type="term" value="F:methyltransferase activity"/>
    <property type="evidence" value="ECO:0007669"/>
    <property type="project" value="UniProtKB-KW"/>
</dbReference>
<dbReference type="Pfam" id="PF01135">
    <property type="entry name" value="PCMT"/>
    <property type="match status" value="1"/>
</dbReference>
<proteinExistence type="predicted"/>
<dbReference type="Pfam" id="PF18096">
    <property type="entry name" value="Thump_like"/>
    <property type="match status" value="1"/>
</dbReference>
<dbReference type="RefSeq" id="WP_219052345.1">
    <property type="nucleotide sequence ID" value="NZ_JAHWDP010000003.1"/>
</dbReference>
<dbReference type="Pfam" id="PF22013">
    <property type="entry name" value="PG_1098_Fer"/>
    <property type="match status" value="1"/>
</dbReference>
<dbReference type="GO" id="GO:0032259">
    <property type="term" value="P:methylation"/>
    <property type="evidence" value="ECO:0007669"/>
    <property type="project" value="UniProtKB-KW"/>
</dbReference>
<dbReference type="Proteomes" id="UP001138686">
    <property type="component" value="Unassembled WGS sequence"/>
</dbReference>
<keyword evidence="4" id="KW-1185">Reference proteome</keyword>
<protein>
    <submittedName>
        <fullName evidence="3">Class I SAM-dependent methyltransferase</fullName>
    </submittedName>
</protein>
<evidence type="ECO:0000313" key="4">
    <source>
        <dbReference type="Proteomes" id="UP001138686"/>
    </source>
</evidence>
<accession>A0A9X1FPA8</accession>
<dbReference type="InterPro" id="IPR041497">
    <property type="entry name" value="Thump-like"/>
</dbReference>
<evidence type="ECO:0000313" key="3">
    <source>
        <dbReference type="EMBL" id="MBW2937898.1"/>
    </source>
</evidence>
<feature type="domain" description="THUMP-like" evidence="1">
    <location>
        <begin position="317"/>
        <end position="382"/>
    </location>
</feature>
<comment type="caution">
    <text evidence="3">The sequence shown here is derived from an EMBL/GenBank/DDBJ whole genome shotgun (WGS) entry which is preliminary data.</text>
</comment>